<evidence type="ECO:0008006" key="3">
    <source>
        <dbReference type="Google" id="ProtNLM"/>
    </source>
</evidence>
<feature type="transmembrane region" description="Helical" evidence="1">
    <location>
        <begin position="12"/>
        <end position="31"/>
    </location>
</feature>
<name>A0A6B1DT34_9CHLR</name>
<keyword evidence="1" id="KW-0812">Transmembrane</keyword>
<gene>
    <name evidence="2" type="ORF">F4Y08_11505</name>
</gene>
<organism evidence="2">
    <name type="scientific">Caldilineaceae bacterium SB0662_bin_9</name>
    <dbReference type="NCBI Taxonomy" id="2605258"/>
    <lineage>
        <taxon>Bacteria</taxon>
        <taxon>Bacillati</taxon>
        <taxon>Chloroflexota</taxon>
        <taxon>Caldilineae</taxon>
        <taxon>Caldilineales</taxon>
        <taxon>Caldilineaceae</taxon>
    </lineage>
</organism>
<protein>
    <recommendedName>
        <fullName evidence="3">Excalibur calcium-binding domain-containing protein</fullName>
    </recommendedName>
</protein>
<dbReference type="EMBL" id="VXPY01000083">
    <property type="protein sequence ID" value="MYD90940.1"/>
    <property type="molecule type" value="Genomic_DNA"/>
</dbReference>
<dbReference type="AlphaFoldDB" id="A0A6B1DT34"/>
<comment type="caution">
    <text evidence="2">The sequence shown here is derived from an EMBL/GenBank/DDBJ whole genome shotgun (WGS) entry which is preliminary data.</text>
</comment>
<evidence type="ECO:0000256" key="1">
    <source>
        <dbReference type="SAM" id="Phobius"/>
    </source>
</evidence>
<reference evidence="2" key="1">
    <citation type="submission" date="2019-09" db="EMBL/GenBank/DDBJ databases">
        <title>Characterisation of the sponge microbiome using genome-centric metagenomics.</title>
        <authorList>
            <person name="Engelberts J.P."/>
            <person name="Robbins S.J."/>
            <person name="De Goeij J.M."/>
            <person name="Aranda M."/>
            <person name="Bell S.C."/>
            <person name="Webster N.S."/>
        </authorList>
    </citation>
    <scope>NUCLEOTIDE SEQUENCE</scope>
    <source>
        <strain evidence="2">SB0662_bin_9</strain>
    </source>
</reference>
<keyword evidence="1" id="KW-1133">Transmembrane helix</keyword>
<evidence type="ECO:0000313" key="2">
    <source>
        <dbReference type="EMBL" id="MYD90940.1"/>
    </source>
</evidence>
<accession>A0A6B1DT34</accession>
<proteinExistence type="predicted"/>
<keyword evidence="1" id="KW-0472">Membrane</keyword>
<sequence length="199" mass="22955">MKESTWFRTIGAAIALTTATLLILFVMWNLWPGTSWAHYCDDSHFTQQARETCWWHYWNSLSSQQDSWKKAKPRHTPVRWVPQVPLPANPPLDGSVCDIYYREQEDRANCWWRHSNGLPLFALAPFMSLPAHPATPAHLPSVPAYQPVPVPKSTFPPPRGTGSRCSDFDTRAQYEAFYTGRTKPSRHDRDRDGLYCEHL</sequence>